<dbReference type="EMBL" id="JAUYZG010000008">
    <property type="protein sequence ID" value="KAK2900349.1"/>
    <property type="molecule type" value="Genomic_DNA"/>
</dbReference>
<feature type="region of interest" description="Disordered" evidence="2">
    <location>
        <begin position="387"/>
        <end position="425"/>
    </location>
</feature>
<dbReference type="PANTHER" id="PTHR45682:SF3">
    <property type="entry name" value="DUAL SPECIFICITY PROTEIN PHOSPHATASE"/>
    <property type="match status" value="1"/>
</dbReference>
<dbReference type="GO" id="GO:0005737">
    <property type="term" value="C:cytoplasm"/>
    <property type="evidence" value="ECO:0007669"/>
    <property type="project" value="TreeGrafter"/>
</dbReference>
<dbReference type="PROSITE" id="PS50054">
    <property type="entry name" value="TYR_PHOSPHATASE_DUAL"/>
    <property type="match status" value="1"/>
</dbReference>
<feature type="region of interest" description="Disordered" evidence="2">
    <location>
        <begin position="714"/>
        <end position="742"/>
    </location>
</feature>
<accession>A0AA88TPJ6</accession>
<organism evidence="4 5">
    <name type="scientific">Cirrhinus molitorella</name>
    <name type="common">mud carp</name>
    <dbReference type="NCBI Taxonomy" id="172907"/>
    <lineage>
        <taxon>Eukaryota</taxon>
        <taxon>Metazoa</taxon>
        <taxon>Chordata</taxon>
        <taxon>Craniata</taxon>
        <taxon>Vertebrata</taxon>
        <taxon>Euteleostomi</taxon>
        <taxon>Actinopterygii</taxon>
        <taxon>Neopterygii</taxon>
        <taxon>Teleostei</taxon>
        <taxon>Ostariophysi</taxon>
        <taxon>Cypriniformes</taxon>
        <taxon>Cyprinidae</taxon>
        <taxon>Labeoninae</taxon>
        <taxon>Labeonini</taxon>
        <taxon>Cirrhinus</taxon>
    </lineage>
</organism>
<dbReference type="GO" id="GO:0008138">
    <property type="term" value="F:protein tyrosine/serine/threonine phosphatase activity"/>
    <property type="evidence" value="ECO:0007669"/>
    <property type="project" value="InterPro"/>
</dbReference>
<dbReference type="SUPFAM" id="SSF52799">
    <property type="entry name" value="(Phosphotyrosine protein) phosphatases II"/>
    <property type="match status" value="1"/>
</dbReference>
<reference evidence="4" key="1">
    <citation type="submission" date="2023-08" db="EMBL/GenBank/DDBJ databases">
        <title>Chromosome-level Genome Assembly of mud carp (Cirrhinus molitorella).</title>
        <authorList>
            <person name="Liu H."/>
        </authorList>
    </citation>
    <scope>NUCLEOTIDE SEQUENCE</scope>
    <source>
        <strain evidence="4">Prfri</strain>
        <tissue evidence="4">Muscle</tissue>
    </source>
</reference>
<dbReference type="GO" id="GO:0033549">
    <property type="term" value="F:MAP kinase phosphatase activity"/>
    <property type="evidence" value="ECO:0007669"/>
    <property type="project" value="TreeGrafter"/>
</dbReference>
<gene>
    <name evidence="4" type="ORF">Q8A67_008464</name>
</gene>
<feature type="region of interest" description="Disordered" evidence="2">
    <location>
        <begin position="288"/>
        <end position="311"/>
    </location>
</feature>
<name>A0AA88TPJ6_9TELE</name>
<evidence type="ECO:0000256" key="2">
    <source>
        <dbReference type="SAM" id="MobiDB-lite"/>
    </source>
</evidence>
<dbReference type="InterPro" id="IPR020405">
    <property type="entry name" value="Atypical_DUSP_subfamA"/>
</dbReference>
<dbReference type="Proteomes" id="UP001187343">
    <property type="component" value="Unassembled WGS sequence"/>
</dbReference>
<evidence type="ECO:0000259" key="3">
    <source>
        <dbReference type="PROSITE" id="PS50054"/>
    </source>
</evidence>
<sequence>MSTEVREVCLEVYVDGVFYSGHSYWALNDKDVQLEFEITNAIYDLIGCSASQEVDVKLLVQTDDRISVSYCCPEEMKVKLEVDGNEDIPVCEVKDLQLVMNRKGPALVSGDLSDQAANDQGGLDAAENKRPAGSAAGWKMFRKMSAVFQRLTAVFQTKTVNAVEESEVDLIDLEEWFDPDPIAPEPEPEMDLVDIKQSCVPDPSVPEPEPAGPLVEVASDQDSLDAEENSSPTESTAGWMMFRKMRAVFQTNTVNAVEEPEVDQIDPGEWFDPDPIAPEPEPEMDLVDTKQSCVPDPSVPEPEPAGPLVEMASDQGGLDAEENSSPTESTAGWTMFGKMRAVFQTNTENAVEEPEVDLINPGEWFDPDPVAPEPEPEMDLVNIKQSCVPDPSVPEPEPAGPLVEMASDQDSLDAEENSSPTECIAERKTKKKKKIFQRFCAVFQRKTLKPVGKPEVGLLDPDESFIPDPIAPEPEPEMDLVGIEQSCVPDPSVPEPEPAGPLVEVASDQDSLDAEENSSPTESEPEMGLADTKQSWVPDPSVPEPEPALVEVASDQGGLDAEENSSPTERTAKRKTKKKKKIFQRFPAVFQRKTQKPVEEPKVDLLDPDESFIPDPIAPKPEPEADLVAPSEPQLDLIDQQESCVRQTKRAKEMKTKKVPGFIVRTLKKITSFLQNDRTVGVSAWPETDLSDSEPEDASFECKWDLVDSVELTPWTHKPESESESEDLVDSEESSVSDLSISELPPEWDSEEVRVPETVASMLSMLEHYVPRNVVQLEDRLKRCRLRKRRPVSLVWPRVFIGDEEIATDKDELEEMCITHILNAAAPKKDLDYYLGLTLVADMKETINTGSRYYKGLRLKYCGMPTTERHCSDVSKCFVKAAKFIDNALRQRASKVLICCKQGDNHSATLFLAYLMVCHDMMLEEAIDHTVKSRRIMPSRDFLEKLMVLNADLVEQRRLKLQDIQAGKKKRRKWQLKRTIAVPHLSLSTGFWERRGTERIQKRRQDDWESKLVERSHQD</sequence>
<dbReference type="GO" id="GO:0043409">
    <property type="term" value="P:negative regulation of MAPK cascade"/>
    <property type="evidence" value="ECO:0007669"/>
    <property type="project" value="TreeGrafter"/>
</dbReference>
<comment type="caution">
    <text evidence="4">The sequence shown here is derived from an EMBL/GenBank/DDBJ whole genome shotgun (WGS) entry which is preliminary data.</text>
</comment>
<dbReference type="PANTHER" id="PTHR45682">
    <property type="entry name" value="AGAP008228-PA"/>
    <property type="match status" value="1"/>
</dbReference>
<dbReference type="InterPro" id="IPR020422">
    <property type="entry name" value="TYR_PHOSPHATASE_DUAL_dom"/>
</dbReference>
<feature type="compositionally biased region" description="Acidic residues" evidence="2">
    <location>
        <begin position="722"/>
        <end position="735"/>
    </location>
</feature>
<dbReference type="InterPro" id="IPR029021">
    <property type="entry name" value="Prot-tyrosine_phosphatase-like"/>
</dbReference>
<proteinExistence type="predicted"/>
<protein>
    <recommendedName>
        <fullName evidence="3">Tyrosine-protein phosphatase domain-containing protein</fullName>
    </recommendedName>
</protein>
<feature type="compositionally biased region" description="Basic and acidic residues" evidence="2">
    <location>
        <begin position="596"/>
        <end position="605"/>
    </location>
</feature>
<evidence type="ECO:0000313" key="5">
    <source>
        <dbReference type="Proteomes" id="UP001187343"/>
    </source>
</evidence>
<dbReference type="Gene3D" id="3.90.190.10">
    <property type="entry name" value="Protein tyrosine phosphatase superfamily"/>
    <property type="match status" value="1"/>
</dbReference>
<dbReference type="SMART" id="SM00195">
    <property type="entry name" value="DSPc"/>
    <property type="match status" value="1"/>
</dbReference>
<evidence type="ECO:0000256" key="1">
    <source>
        <dbReference type="PIRSR" id="PIRSR620405-1"/>
    </source>
</evidence>
<feature type="region of interest" description="Disordered" evidence="2">
    <location>
        <begin position="452"/>
        <end position="633"/>
    </location>
</feature>
<dbReference type="Pfam" id="PF00782">
    <property type="entry name" value="DSPc"/>
    <property type="match status" value="1"/>
</dbReference>
<feature type="domain" description="Tyrosine-protein phosphatase" evidence="3">
    <location>
        <begin position="790"/>
        <end position="955"/>
    </location>
</feature>
<dbReference type="InterPro" id="IPR000340">
    <property type="entry name" value="Dual-sp_phosphatase_cat-dom"/>
</dbReference>
<feature type="compositionally biased region" description="Basic residues" evidence="2">
    <location>
        <begin position="572"/>
        <end position="583"/>
    </location>
</feature>
<dbReference type="AlphaFoldDB" id="A0AA88TPJ6"/>
<evidence type="ECO:0000313" key="4">
    <source>
        <dbReference type="EMBL" id="KAK2900349.1"/>
    </source>
</evidence>
<feature type="region of interest" description="Disordered" evidence="2">
    <location>
        <begin position="109"/>
        <end position="130"/>
    </location>
</feature>
<feature type="active site" description="Phosphocysteine intermediate" evidence="1">
    <location>
        <position position="900"/>
    </location>
</feature>
<keyword evidence="5" id="KW-1185">Reference proteome</keyword>